<dbReference type="AlphaFoldDB" id="A0A2P2NYD4"/>
<sequence>MKTGHVIRSSKPQLRLLRQSEADFEPSFERCSKCFLRVCRMET</sequence>
<organism evidence="1">
    <name type="scientific">Rhizophora mucronata</name>
    <name type="common">Asiatic mangrove</name>
    <dbReference type="NCBI Taxonomy" id="61149"/>
    <lineage>
        <taxon>Eukaryota</taxon>
        <taxon>Viridiplantae</taxon>
        <taxon>Streptophyta</taxon>
        <taxon>Embryophyta</taxon>
        <taxon>Tracheophyta</taxon>
        <taxon>Spermatophyta</taxon>
        <taxon>Magnoliopsida</taxon>
        <taxon>eudicotyledons</taxon>
        <taxon>Gunneridae</taxon>
        <taxon>Pentapetalae</taxon>
        <taxon>rosids</taxon>
        <taxon>fabids</taxon>
        <taxon>Malpighiales</taxon>
        <taxon>Rhizophoraceae</taxon>
        <taxon>Rhizophora</taxon>
    </lineage>
</organism>
<proteinExistence type="predicted"/>
<name>A0A2P2NYD4_RHIMU</name>
<evidence type="ECO:0000313" key="1">
    <source>
        <dbReference type="EMBL" id="MBX47463.1"/>
    </source>
</evidence>
<dbReference type="EMBL" id="GGEC01066979">
    <property type="protein sequence ID" value="MBX47463.1"/>
    <property type="molecule type" value="Transcribed_RNA"/>
</dbReference>
<protein>
    <submittedName>
        <fullName evidence="1">Uncharacterized protein</fullName>
    </submittedName>
</protein>
<accession>A0A2P2NYD4</accession>
<reference evidence="1" key="1">
    <citation type="submission" date="2018-02" db="EMBL/GenBank/DDBJ databases">
        <title>Rhizophora mucronata_Transcriptome.</title>
        <authorList>
            <person name="Meera S.P."/>
            <person name="Sreeshan A."/>
            <person name="Augustine A."/>
        </authorList>
    </citation>
    <scope>NUCLEOTIDE SEQUENCE</scope>
    <source>
        <tissue evidence="1">Leaf</tissue>
    </source>
</reference>